<dbReference type="InterPro" id="IPR002885">
    <property type="entry name" value="PPR_rpt"/>
</dbReference>
<gene>
    <name evidence="5" type="ORF">GSCOC_T00038987001</name>
</gene>
<dbReference type="InterPro" id="IPR050872">
    <property type="entry name" value="PPR_P_subfamily"/>
</dbReference>
<keyword evidence="6" id="KW-1185">Reference proteome</keyword>
<dbReference type="NCBIfam" id="TIGR00756">
    <property type="entry name" value="PPR"/>
    <property type="match status" value="10"/>
</dbReference>
<feature type="repeat" description="PPR" evidence="3">
    <location>
        <begin position="665"/>
        <end position="699"/>
    </location>
</feature>
<dbReference type="Pfam" id="PF01535">
    <property type="entry name" value="PPR"/>
    <property type="match status" value="2"/>
</dbReference>
<accession>A0A068V023</accession>
<protein>
    <recommendedName>
        <fullName evidence="7">Pentacotripeptide-repeat region of PRORP domain-containing protein</fullName>
    </recommendedName>
</protein>
<dbReference type="InterPro" id="IPR011990">
    <property type="entry name" value="TPR-like_helical_dom_sf"/>
</dbReference>
<feature type="repeat" description="PPR" evidence="3">
    <location>
        <begin position="417"/>
        <end position="451"/>
    </location>
</feature>
<feature type="region of interest" description="Disordered" evidence="4">
    <location>
        <begin position="13"/>
        <end position="70"/>
    </location>
</feature>
<dbReference type="PANTHER" id="PTHR46128">
    <property type="entry name" value="MITOCHONDRIAL GROUP I INTRON SPLICING FACTOR CCM1"/>
    <property type="match status" value="1"/>
</dbReference>
<sequence length="751" mass="84994">MAANLSPRAQTFCNCKAPRPPPSPFIKHHSSQPETAAKNSNHKATVGRSNPNNGHAQISKSKSSSTKTKRARTMARLINARPWSTDLQASLAQSSLSQTTVLQTLRLITTPAKALHFFHWAHKSGFTHTPQSYFLMLELLCQARNFNSARNFLLSIPRKSNGAVQLEDKHFNCLIRAFGEAGLFKESLKIFKTMKSIGVSPSVITFNHLFSILLKRGRTGMVFELFDEMLETYGVEPDLYSFNILIRGFCKNSMVDEGFRFFKKMEKFNCQPDVITYNTIIDGLCKDGRVKIAHNVMKGMLNKGPNLSPNIVTYTTLIRGYCEKLEIDEALDVFEEIACRGLKPNEITCNTLVQGLCEARMLNKVKEILDGCGGENGGFVPDTCTFNTLMNAHCSDGNLDGVFKIFQKMSELKVHPDSATYSMLIRSFCEKGNFEKAEGLFRELYEKEILLHDAGCTPLVASYNPMFRYLTQSGKTEMAEKVFKQLLKRGRQDASAFKTIMMGHCREGTVKAAFEILVLMLRRDFVPDFETYESLIEGLLEKDEPILAHETLEKMLKSSHLPRTSIFHRTLARLVNKGCAHESFSMLMLMLEKKIRHNLNIATDTVNVLFKAGMRDKAFEVVRCLYEHGYIINMEELIIFLCKQRKLLEAREMLLFGTKKGQRVDLGVCNTVLNGLCKIKRVNEAFELYYELLEQGIQQPLSCLQELRVALEAEGRSKEAEFVSKRMLNRHPLNGPMSKSKASGKIPHTSR</sequence>
<dbReference type="PANTHER" id="PTHR46128:SF356">
    <property type="entry name" value="PENTACOTRIPEPTIDE-REPEAT REGION OF PRORP DOMAIN-CONTAINING PROTEIN"/>
    <property type="match status" value="1"/>
</dbReference>
<feature type="repeat" description="PPR" evidence="3">
    <location>
        <begin position="382"/>
        <end position="416"/>
    </location>
</feature>
<dbReference type="STRING" id="49390.A0A068V023"/>
<feature type="repeat" description="PPR" evidence="3">
    <location>
        <begin position="493"/>
        <end position="527"/>
    </location>
</feature>
<evidence type="ECO:0000313" key="5">
    <source>
        <dbReference type="EMBL" id="CDP13864.1"/>
    </source>
</evidence>
<dbReference type="Proteomes" id="UP000295252">
    <property type="component" value="Chromosome IV"/>
</dbReference>
<evidence type="ECO:0000256" key="2">
    <source>
        <dbReference type="ARBA" id="ARBA00022737"/>
    </source>
</evidence>
<reference evidence="6" key="1">
    <citation type="journal article" date="2014" name="Science">
        <title>The coffee genome provides insight into the convergent evolution of caffeine biosynthesis.</title>
        <authorList>
            <person name="Denoeud F."/>
            <person name="Carretero-Paulet L."/>
            <person name="Dereeper A."/>
            <person name="Droc G."/>
            <person name="Guyot R."/>
            <person name="Pietrella M."/>
            <person name="Zheng C."/>
            <person name="Alberti A."/>
            <person name="Anthony F."/>
            <person name="Aprea G."/>
            <person name="Aury J.M."/>
            <person name="Bento P."/>
            <person name="Bernard M."/>
            <person name="Bocs S."/>
            <person name="Campa C."/>
            <person name="Cenci A."/>
            <person name="Combes M.C."/>
            <person name="Crouzillat D."/>
            <person name="Da Silva C."/>
            <person name="Daddiego L."/>
            <person name="De Bellis F."/>
            <person name="Dussert S."/>
            <person name="Garsmeur O."/>
            <person name="Gayraud T."/>
            <person name="Guignon V."/>
            <person name="Jahn K."/>
            <person name="Jamilloux V."/>
            <person name="Joet T."/>
            <person name="Labadie K."/>
            <person name="Lan T."/>
            <person name="Leclercq J."/>
            <person name="Lepelley M."/>
            <person name="Leroy T."/>
            <person name="Li L.T."/>
            <person name="Librado P."/>
            <person name="Lopez L."/>
            <person name="Munoz A."/>
            <person name="Noel B."/>
            <person name="Pallavicini A."/>
            <person name="Perrotta G."/>
            <person name="Poncet V."/>
            <person name="Pot D."/>
            <person name="Priyono X."/>
            <person name="Rigoreau M."/>
            <person name="Rouard M."/>
            <person name="Rozas J."/>
            <person name="Tranchant-Dubreuil C."/>
            <person name="VanBuren R."/>
            <person name="Zhang Q."/>
            <person name="Andrade A.C."/>
            <person name="Argout X."/>
            <person name="Bertrand B."/>
            <person name="de Kochko A."/>
            <person name="Graziosi G."/>
            <person name="Henry R.J."/>
            <person name="Jayarama X."/>
            <person name="Ming R."/>
            <person name="Nagai C."/>
            <person name="Rounsley S."/>
            <person name="Sankoff D."/>
            <person name="Giuliano G."/>
            <person name="Albert V.A."/>
            <person name="Wincker P."/>
            <person name="Lashermes P."/>
        </authorList>
    </citation>
    <scope>NUCLEOTIDE SEQUENCE [LARGE SCALE GENOMIC DNA]</scope>
    <source>
        <strain evidence="6">cv. DH200-94</strain>
    </source>
</reference>
<feature type="region of interest" description="Disordered" evidence="4">
    <location>
        <begin position="730"/>
        <end position="751"/>
    </location>
</feature>
<dbReference type="PROSITE" id="PS51375">
    <property type="entry name" value="PPR"/>
    <property type="match status" value="10"/>
</dbReference>
<keyword evidence="2" id="KW-0677">Repeat</keyword>
<dbReference type="Gramene" id="CDP13864">
    <property type="protein sequence ID" value="CDP13864"/>
    <property type="gene ID" value="GSCOC_T00038987001"/>
</dbReference>
<evidence type="ECO:0000256" key="1">
    <source>
        <dbReference type="ARBA" id="ARBA00007626"/>
    </source>
</evidence>
<feature type="repeat" description="PPR" evidence="3">
    <location>
        <begin position="238"/>
        <end position="272"/>
    </location>
</feature>
<dbReference type="PhylomeDB" id="A0A068V023"/>
<feature type="repeat" description="PPR" evidence="3">
    <location>
        <begin position="202"/>
        <end position="237"/>
    </location>
</feature>
<feature type="repeat" description="PPR" evidence="3">
    <location>
        <begin position="310"/>
        <end position="344"/>
    </location>
</feature>
<feature type="repeat" description="PPR" evidence="3">
    <location>
        <begin position="167"/>
        <end position="201"/>
    </location>
</feature>
<organism evidence="5 6">
    <name type="scientific">Coffea canephora</name>
    <name type="common">Robusta coffee</name>
    <dbReference type="NCBI Taxonomy" id="49390"/>
    <lineage>
        <taxon>Eukaryota</taxon>
        <taxon>Viridiplantae</taxon>
        <taxon>Streptophyta</taxon>
        <taxon>Embryophyta</taxon>
        <taxon>Tracheophyta</taxon>
        <taxon>Spermatophyta</taxon>
        <taxon>Magnoliopsida</taxon>
        <taxon>eudicotyledons</taxon>
        <taxon>Gunneridae</taxon>
        <taxon>Pentapetalae</taxon>
        <taxon>asterids</taxon>
        <taxon>lamiids</taxon>
        <taxon>Gentianales</taxon>
        <taxon>Rubiaceae</taxon>
        <taxon>Ixoroideae</taxon>
        <taxon>Gardenieae complex</taxon>
        <taxon>Bertiereae - Coffeeae clade</taxon>
        <taxon>Coffeeae</taxon>
        <taxon>Coffea</taxon>
    </lineage>
</organism>
<evidence type="ECO:0008006" key="7">
    <source>
        <dbReference type="Google" id="ProtNLM"/>
    </source>
</evidence>
<evidence type="ECO:0000256" key="4">
    <source>
        <dbReference type="SAM" id="MobiDB-lite"/>
    </source>
</evidence>
<dbReference type="InParanoid" id="A0A068V023"/>
<feature type="repeat" description="PPR" evidence="3">
    <location>
        <begin position="273"/>
        <end position="307"/>
    </location>
</feature>
<feature type="repeat" description="PPR" evidence="3">
    <location>
        <begin position="528"/>
        <end position="562"/>
    </location>
</feature>
<evidence type="ECO:0000313" key="6">
    <source>
        <dbReference type="Proteomes" id="UP000295252"/>
    </source>
</evidence>
<dbReference type="EMBL" id="HG739162">
    <property type="protein sequence ID" value="CDP13864.1"/>
    <property type="molecule type" value="Genomic_DNA"/>
</dbReference>
<name>A0A068V023_COFCA</name>
<dbReference type="Pfam" id="PF13041">
    <property type="entry name" value="PPR_2"/>
    <property type="match status" value="5"/>
</dbReference>
<dbReference type="Gene3D" id="1.25.40.10">
    <property type="entry name" value="Tetratricopeptide repeat domain"/>
    <property type="match status" value="6"/>
</dbReference>
<comment type="similarity">
    <text evidence="1">Belongs to the PPR family. P subfamily.</text>
</comment>
<dbReference type="OMA" id="DPPSYKT"/>
<feature type="compositionally biased region" description="Polar residues" evidence="4">
    <location>
        <begin position="32"/>
        <end position="58"/>
    </location>
</feature>
<evidence type="ECO:0000256" key="3">
    <source>
        <dbReference type="PROSITE-ProRule" id="PRU00708"/>
    </source>
</evidence>
<dbReference type="AlphaFoldDB" id="A0A068V023"/>
<proteinExistence type="inferred from homology"/>
<dbReference type="OrthoDB" id="185373at2759"/>
<dbReference type="FunCoup" id="A0A068V023">
    <property type="interactions" value="435"/>
</dbReference>